<dbReference type="RefSeq" id="WP_227891314.1">
    <property type="nucleotide sequence ID" value="NZ_JAJFZQ010000006.1"/>
</dbReference>
<dbReference type="Gene3D" id="3.20.20.140">
    <property type="entry name" value="Metal-dependent hydrolases"/>
    <property type="match status" value="1"/>
</dbReference>
<gene>
    <name evidence="3" type="ORF">LJ752_10630</name>
</gene>
<dbReference type="NCBIfam" id="NF006681">
    <property type="entry name" value="PRK09229.1-2"/>
    <property type="match status" value="1"/>
</dbReference>
<evidence type="ECO:0000256" key="1">
    <source>
        <dbReference type="ARBA" id="ARBA00022801"/>
    </source>
</evidence>
<dbReference type="InterPro" id="IPR006680">
    <property type="entry name" value="Amidohydro-rel"/>
</dbReference>
<dbReference type="InterPro" id="IPR011059">
    <property type="entry name" value="Metal-dep_hydrolase_composite"/>
</dbReference>
<dbReference type="Proteomes" id="UP001139168">
    <property type="component" value="Unassembled WGS sequence"/>
</dbReference>
<dbReference type="SUPFAM" id="SSF51556">
    <property type="entry name" value="Metallo-dependent hydrolases"/>
    <property type="match status" value="1"/>
</dbReference>
<reference evidence="3" key="1">
    <citation type="submission" date="2021-10" db="EMBL/GenBank/DDBJ databases">
        <title>Novel species in genus Arthrobacter.</title>
        <authorList>
            <person name="Liu Y."/>
        </authorList>
    </citation>
    <scope>NUCLEOTIDE SEQUENCE</scope>
    <source>
        <strain evidence="3">Zg-Y786</strain>
    </source>
</reference>
<evidence type="ECO:0000313" key="4">
    <source>
        <dbReference type="Proteomes" id="UP001139168"/>
    </source>
</evidence>
<sequence>MSAPERQGSFWCEQGWVNGAVVAGVRLEIDAAGTVTGAETGIPARSGDCLLAGVTFPAASNAHSHAFHRVLRGRTHAAGPGSFWTWREHMYETAGALTPELYEQLATAVFTEMVVTGWTSVAEFHYVHHQPDGSAYAQEHAMERALARAAVAAGIRLTLLDTCYLAGGFDAPLSAAQLRFGDRDGAAWLQRLASLRAAFAAEFDPAQVSVGAALHSVRGVPEAELELISRMLPADLPLHIHLSEQPAENDACREATGLTPALLLAKHGLVTRRLSAVHATHLSEEDMTALGNAGATVVMCPSTEADLADGIGPAAELHAAGARIALGTDQHAVVDPWLEMRALEHGERLRSGERGRFAPADLHAAVSRAGAESQGRRAPGLAAGDTCDLMSVDPGTIRTAGSDPGQLALTATAADVHTVVVGGRILARHGRHTVLGDPAALLSAAVAALDASRRSPTPAATTEDP</sequence>
<dbReference type="NCBIfam" id="TIGR02022">
    <property type="entry name" value="hutF"/>
    <property type="match status" value="1"/>
</dbReference>
<proteinExistence type="predicted"/>
<protein>
    <submittedName>
        <fullName evidence="3">Formimidoylglutamate deiminase</fullName>
        <ecNumber evidence="3">3.5.3.13</ecNumber>
    </submittedName>
</protein>
<evidence type="ECO:0000259" key="2">
    <source>
        <dbReference type="Pfam" id="PF01979"/>
    </source>
</evidence>
<name>A0ABS8GIU4_9MICC</name>
<evidence type="ECO:0000313" key="3">
    <source>
        <dbReference type="EMBL" id="MCC3266494.1"/>
    </source>
</evidence>
<dbReference type="Gene3D" id="2.30.40.10">
    <property type="entry name" value="Urease, subunit C, domain 1"/>
    <property type="match status" value="1"/>
</dbReference>
<comment type="caution">
    <text evidence="3">The sequence shown here is derived from an EMBL/GenBank/DDBJ whole genome shotgun (WGS) entry which is preliminary data.</text>
</comment>
<dbReference type="InterPro" id="IPR032466">
    <property type="entry name" value="Metal_Hydrolase"/>
</dbReference>
<dbReference type="GO" id="GO:0050416">
    <property type="term" value="F:formimidoylglutamate deiminase activity"/>
    <property type="evidence" value="ECO:0007669"/>
    <property type="project" value="UniProtKB-EC"/>
</dbReference>
<dbReference type="EC" id="3.5.3.13" evidence="3"/>
<organism evidence="3 4">
    <name type="scientific">Arthrobacter gengyunqii</name>
    <dbReference type="NCBI Taxonomy" id="2886940"/>
    <lineage>
        <taxon>Bacteria</taxon>
        <taxon>Bacillati</taxon>
        <taxon>Actinomycetota</taxon>
        <taxon>Actinomycetes</taxon>
        <taxon>Micrococcales</taxon>
        <taxon>Micrococcaceae</taxon>
        <taxon>Arthrobacter</taxon>
    </lineage>
</organism>
<accession>A0ABS8GIU4</accession>
<dbReference type="Pfam" id="PF01979">
    <property type="entry name" value="Amidohydro_1"/>
    <property type="match status" value="1"/>
</dbReference>
<dbReference type="PANTHER" id="PTHR43794:SF11">
    <property type="entry name" value="AMIDOHYDROLASE-RELATED DOMAIN-CONTAINING PROTEIN"/>
    <property type="match status" value="1"/>
</dbReference>
<dbReference type="InterPro" id="IPR010252">
    <property type="entry name" value="HutF"/>
</dbReference>
<dbReference type="EMBL" id="JAJFZQ010000006">
    <property type="protein sequence ID" value="MCC3266494.1"/>
    <property type="molecule type" value="Genomic_DNA"/>
</dbReference>
<keyword evidence="1 3" id="KW-0378">Hydrolase</keyword>
<feature type="domain" description="Amidohydrolase-related" evidence="2">
    <location>
        <begin position="56"/>
        <end position="425"/>
    </location>
</feature>
<dbReference type="PANTHER" id="PTHR43794">
    <property type="entry name" value="AMINOHYDROLASE SSNA-RELATED"/>
    <property type="match status" value="1"/>
</dbReference>
<dbReference type="InterPro" id="IPR050287">
    <property type="entry name" value="MTA/SAH_deaminase"/>
</dbReference>
<keyword evidence="4" id="KW-1185">Reference proteome</keyword>